<evidence type="ECO:0000313" key="8">
    <source>
        <dbReference type="EMBL" id="CAD5124092.1"/>
    </source>
</evidence>
<feature type="compositionally biased region" description="Acidic residues" evidence="7">
    <location>
        <begin position="361"/>
        <end position="376"/>
    </location>
</feature>
<evidence type="ECO:0000256" key="4">
    <source>
        <dbReference type="ARBA" id="ARBA00022490"/>
    </source>
</evidence>
<evidence type="ECO:0000256" key="3">
    <source>
        <dbReference type="ARBA" id="ARBA00022475"/>
    </source>
</evidence>
<evidence type="ECO:0000256" key="2">
    <source>
        <dbReference type="ARBA" id="ARBA00004514"/>
    </source>
</evidence>
<keyword evidence="9" id="KW-1185">Reference proteome</keyword>
<dbReference type="InterPro" id="IPR018619">
    <property type="entry name" value="Hyccin"/>
</dbReference>
<protein>
    <submittedName>
        <fullName evidence="8">DgyrCDS12394</fullName>
    </submittedName>
</protein>
<evidence type="ECO:0000256" key="5">
    <source>
        <dbReference type="ARBA" id="ARBA00023136"/>
    </source>
</evidence>
<evidence type="ECO:0000256" key="1">
    <source>
        <dbReference type="ARBA" id="ARBA00004236"/>
    </source>
</evidence>
<dbReference type="Pfam" id="PF09790">
    <property type="entry name" value="Hyccin"/>
    <property type="match status" value="1"/>
</dbReference>
<name>A0A7I8W6D6_9ANNE</name>
<evidence type="ECO:0000256" key="6">
    <source>
        <dbReference type="ARBA" id="ARBA00034482"/>
    </source>
</evidence>
<dbReference type="AlphaFoldDB" id="A0A7I8W6D6"/>
<dbReference type="GO" id="GO:0046854">
    <property type="term" value="P:phosphatidylinositol phosphate biosynthetic process"/>
    <property type="evidence" value="ECO:0007669"/>
    <property type="project" value="TreeGrafter"/>
</dbReference>
<keyword evidence="4" id="KW-0963">Cytoplasm</keyword>
<sequence length="450" mass="50339">MYPSPSIMSSVIICNEYNIQIPPYFFKKFEDFLGRGLKDSSKIELGAYAQTIRNNDEIVNTLYELFEKYPDHDLISPVCHQLFEFYRASNDELKKFTLELVPSLIGAYLTSVYNRETKRVCSIATCLLGIYNMEVVEKESGQAKVRTYTVPTVATASCYHEPPSLTSLVLSDSALMNYHHDKNITFQQGPFEQIEEFSAQNRFMILTQVLRAYNSFIAELSLKSRTNLCEWSCRLLRSGYKGTLFNNAEAEIEDNSPRIPFTSEFLLELLDGVYFAMFNGSAKEGKSVVSDVYVRAEYELLNEVLLVTNAIVDSLAVNPSGQPEDGPIGISIALSSAARDGRLRKSALTNASFRTKRLQAEESDSLDTTGDEDAPPDYEQATKADVKGKGSKNAIKNIVRKKLSVEGKKREDSSSVLGDSVDTAKTSYASLSDIVPEEEENQWENPTDNS</sequence>
<dbReference type="GO" id="GO:0005886">
    <property type="term" value="C:plasma membrane"/>
    <property type="evidence" value="ECO:0007669"/>
    <property type="project" value="UniProtKB-SubCell"/>
</dbReference>
<dbReference type="GO" id="GO:0005829">
    <property type="term" value="C:cytosol"/>
    <property type="evidence" value="ECO:0007669"/>
    <property type="project" value="UniProtKB-SubCell"/>
</dbReference>
<organism evidence="8 9">
    <name type="scientific">Dimorphilus gyrociliatus</name>
    <dbReference type="NCBI Taxonomy" id="2664684"/>
    <lineage>
        <taxon>Eukaryota</taxon>
        <taxon>Metazoa</taxon>
        <taxon>Spiralia</taxon>
        <taxon>Lophotrochozoa</taxon>
        <taxon>Annelida</taxon>
        <taxon>Polychaeta</taxon>
        <taxon>Polychaeta incertae sedis</taxon>
        <taxon>Dinophilidae</taxon>
        <taxon>Dimorphilus</taxon>
    </lineage>
</organism>
<comment type="subcellular location">
    <subcellularLocation>
        <location evidence="1">Cell membrane</location>
    </subcellularLocation>
    <subcellularLocation>
        <location evidence="2">Cytoplasm</location>
        <location evidence="2">Cytosol</location>
    </subcellularLocation>
</comment>
<evidence type="ECO:0000313" key="9">
    <source>
        <dbReference type="Proteomes" id="UP000549394"/>
    </source>
</evidence>
<dbReference type="PANTHER" id="PTHR31220">
    <property type="entry name" value="HYCCIN RELATED"/>
    <property type="match status" value="1"/>
</dbReference>
<comment type="caution">
    <text evidence="8">The sequence shown here is derived from an EMBL/GenBank/DDBJ whole genome shotgun (WGS) entry which is preliminary data.</text>
</comment>
<feature type="region of interest" description="Disordered" evidence="7">
    <location>
        <begin position="357"/>
        <end position="391"/>
    </location>
</feature>
<dbReference type="EMBL" id="CAJFCJ010000020">
    <property type="protein sequence ID" value="CAD5124092.1"/>
    <property type="molecule type" value="Genomic_DNA"/>
</dbReference>
<evidence type="ECO:0000256" key="7">
    <source>
        <dbReference type="SAM" id="MobiDB-lite"/>
    </source>
</evidence>
<comment type="similarity">
    <text evidence="6">Belongs to the Hyccin family.</text>
</comment>
<gene>
    <name evidence="8" type="ORF">DGYR_LOCUS11684</name>
</gene>
<proteinExistence type="inferred from homology"/>
<dbReference type="OrthoDB" id="18937at2759"/>
<reference evidence="8 9" key="1">
    <citation type="submission" date="2020-08" db="EMBL/GenBank/DDBJ databases">
        <authorList>
            <person name="Hejnol A."/>
        </authorList>
    </citation>
    <scope>NUCLEOTIDE SEQUENCE [LARGE SCALE GENOMIC DNA]</scope>
</reference>
<dbReference type="PANTHER" id="PTHR31220:SF1">
    <property type="entry name" value="GH21176P"/>
    <property type="match status" value="1"/>
</dbReference>
<keyword evidence="5" id="KW-0472">Membrane</keyword>
<dbReference type="GO" id="GO:0072659">
    <property type="term" value="P:protein localization to plasma membrane"/>
    <property type="evidence" value="ECO:0007669"/>
    <property type="project" value="TreeGrafter"/>
</dbReference>
<keyword evidence="3" id="KW-1003">Cell membrane</keyword>
<feature type="region of interest" description="Disordered" evidence="7">
    <location>
        <begin position="406"/>
        <end position="450"/>
    </location>
</feature>
<accession>A0A7I8W6D6</accession>
<dbReference type="Proteomes" id="UP000549394">
    <property type="component" value="Unassembled WGS sequence"/>
</dbReference>